<keyword evidence="2" id="KW-0963">Cytoplasm</keyword>
<dbReference type="InterPro" id="IPR036779">
    <property type="entry name" value="LysM_dom_sf"/>
</dbReference>
<evidence type="ECO:0000313" key="6">
    <source>
        <dbReference type="Proteomes" id="UP000223913"/>
    </source>
</evidence>
<evidence type="ECO:0000313" key="5">
    <source>
        <dbReference type="EMBL" id="PHN01408.1"/>
    </source>
</evidence>
<dbReference type="GO" id="GO:0005737">
    <property type="term" value="C:cytoplasm"/>
    <property type="evidence" value="ECO:0007669"/>
    <property type="project" value="UniProtKB-SubCell"/>
</dbReference>
<keyword evidence="6" id="KW-1185">Reference proteome</keyword>
<evidence type="ECO:0000256" key="1">
    <source>
        <dbReference type="ARBA" id="ARBA00004496"/>
    </source>
</evidence>
<proteinExistence type="predicted"/>
<dbReference type="Proteomes" id="UP000223913">
    <property type="component" value="Unassembled WGS sequence"/>
</dbReference>
<dbReference type="PANTHER" id="PTHR34700">
    <property type="entry name" value="POTASSIUM BINDING PROTEIN KBP"/>
    <property type="match status" value="1"/>
</dbReference>
<dbReference type="EMBL" id="PDUD01000055">
    <property type="protein sequence ID" value="PHN01408.1"/>
    <property type="molecule type" value="Genomic_DNA"/>
</dbReference>
<dbReference type="AlphaFoldDB" id="A0A2D0MZ53"/>
<dbReference type="Gene3D" id="3.10.350.10">
    <property type="entry name" value="LysM domain"/>
    <property type="match status" value="1"/>
</dbReference>
<evidence type="ECO:0000256" key="3">
    <source>
        <dbReference type="ARBA" id="ARBA00072219"/>
    </source>
</evidence>
<name>A0A2D0MZ53_FLAN2</name>
<dbReference type="CDD" id="cd00118">
    <property type="entry name" value="LysM"/>
    <property type="match status" value="1"/>
</dbReference>
<dbReference type="FunFam" id="3.10.350.10:FF:000001">
    <property type="entry name" value="Peptidoglycan-binding protein LysM"/>
    <property type="match status" value="1"/>
</dbReference>
<dbReference type="Pfam" id="PF01476">
    <property type="entry name" value="LysM"/>
    <property type="match status" value="1"/>
</dbReference>
<dbReference type="NCBIfam" id="NF008399">
    <property type="entry name" value="PRK11198.1"/>
    <property type="match status" value="1"/>
</dbReference>
<dbReference type="Pfam" id="PF04972">
    <property type="entry name" value="BON"/>
    <property type="match status" value="1"/>
</dbReference>
<organism evidence="5 6">
    <name type="scientific">Flavilitoribacter nigricans (strain ATCC 23147 / DSM 23189 / NBRC 102662 / NCIMB 1420 / SS-2)</name>
    <name type="common">Lewinella nigricans</name>
    <dbReference type="NCBI Taxonomy" id="1122177"/>
    <lineage>
        <taxon>Bacteria</taxon>
        <taxon>Pseudomonadati</taxon>
        <taxon>Bacteroidota</taxon>
        <taxon>Saprospiria</taxon>
        <taxon>Saprospirales</taxon>
        <taxon>Lewinellaceae</taxon>
        <taxon>Flavilitoribacter</taxon>
    </lineage>
</organism>
<dbReference type="OrthoDB" id="370541at2"/>
<gene>
    <name evidence="5" type="ORF">CRP01_37110</name>
</gene>
<dbReference type="InterPro" id="IPR052196">
    <property type="entry name" value="Bact_Kbp"/>
</dbReference>
<sequence length="148" mass="16418">MGLFSFIKDAGSKLFGGKKEEEKKVELSRQDALKQEIQRLGIPITNLDVDLGQAVTVSGRTSTNADREKIILALGNTEGVTAVQDHIEVANPEPEATFYEVKRGDSLSKISKAHYGDAQQYMKIFEANKPMLKDPNEIYPGQILRIPQ</sequence>
<reference evidence="5 6" key="1">
    <citation type="submission" date="2017-10" db="EMBL/GenBank/DDBJ databases">
        <title>The draft genome sequence of Lewinella nigricans NBRC 102662.</title>
        <authorList>
            <person name="Wang K."/>
        </authorList>
    </citation>
    <scope>NUCLEOTIDE SEQUENCE [LARGE SCALE GENOMIC DNA]</scope>
    <source>
        <strain evidence="5 6">NBRC 102662</strain>
    </source>
</reference>
<dbReference type="PANTHER" id="PTHR34700:SF8">
    <property type="entry name" value="POTASSIUM BINDING PROTEIN KBP"/>
    <property type="match status" value="1"/>
</dbReference>
<protein>
    <recommendedName>
        <fullName evidence="3">Potassium binding protein Kbp</fullName>
    </recommendedName>
</protein>
<accession>A0A2D0MZ53</accession>
<dbReference type="SMART" id="SM00257">
    <property type="entry name" value="LysM"/>
    <property type="match status" value="1"/>
</dbReference>
<feature type="domain" description="LysM" evidence="4">
    <location>
        <begin position="97"/>
        <end position="146"/>
    </location>
</feature>
<evidence type="ECO:0000256" key="2">
    <source>
        <dbReference type="ARBA" id="ARBA00022490"/>
    </source>
</evidence>
<comment type="subcellular location">
    <subcellularLocation>
        <location evidence="1">Cytoplasm</location>
    </subcellularLocation>
</comment>
<comment type="caution">
    <text evidence="5">The sequence shown here is derived from an EMBL/GenBank/DDBJ whole genome shotgun (WGS) entry which is preliminary data.</text>
</comment>
<dbReference type="PROSITE" id="PS51782">
    <property type="entry name" value="LYSM"/>
    <property type="match status" value="1"/>
</dbReference>
<dbReference type="SUPFAM" id="SSF54106">
    <property type="entry name" value="LysM domain"/>
    <property type="match status" value="1"/>
</dbReference>
<dbReference type="InterPro" id="IPR007055">
    <property type="entry name" value="BON_dom"/>
</dbReference>
<dbReference type="InterPro" id="IPR018392">
    <property type="entry name" value="LysM"/>
</dbReference>
<evidence type="ECO:0000259" key="4">
    <source>
        <dbReference type="PROSITE" id="PS51782"/>
    </source>
</evidence>
<dbReference type="RefSeq" id="WP_099155156.1">
    <property type="nucleotide sequence ID" value="NZ_PDUD01000055.1"/>
</dbReference>